<evidence type="ECO:0000256" key="5">
    <source>
        <dbReference type="ARBA" id="ARBA00022840"/>
    </source>
</evidence>
<dbReference type="STRING" id="200991.AUC31_15060"/>
<evidence type="ECO:0000256" key="4">
    <source>
        <dbReference type="ARBA" id="ARBA00022777"/>
    </source>
</evidence>
<dbReference type="Pfam" id="PF07005">
    <property type="entry name" value="SBD_N"/>
    <property type="match status" value="1"/>
</dbReference>
<evidence type="ECO:0000259" key="7">
    <source>
        <dbReference type="Pfam" id="PF07005"/>
    </source>
</evidence>
<organism evidence="9 10">
    <name type="scientific">Planococcus rifietoensis</name>
    <dbReference type="NCBI Taxonomy" id="200991"/>
    <lineage>
        <taxon>Bacteria</taxon>
        <taxon>Bacillati</taxon>
        <taxon>Bacillota</taxon>
        <taxon>Bacilli</taxon>
        <taxon>Bacillales</taxon>
        <taxon>Caryophanaceae</taxon>
        <taxon>Planococcus</taxon>
    </lineage>
</organism>
<dbReference type="GO" id="GO:0016301">
    <property type="term" value="F:kinase activity"/>
    <property type="evidence" value="ECO:0007669"/>
    <property type="project" value="UniProtKB-KW"/>
</dbReference>
<dbReference type="Gene3D" id="3.40.50.10840">
    <property type="entry name" value="Putative sugar-binding, N-terminal domain"/>
    <property type="match status" value="1"/>
</dbReference>
<dbReference type="Proteomes" id="UP000067683">
    <property type="component" value="Chromosome"/>
</dbReference>
<feature type="domain" description="Four-carbon acid sugar kinase N-terminal" evidence="7">
    <location>
        <begin position="5"/>
        <end position="228"/>
    </location>
</feature>
<dbReference type="InterPro" id="IPR031475">
    <property type="entry name" value="NBD_C"/>
</dbReference>
<keyword evidence="3" id="KW-0547">Nucleotide-binding</keyword>
<evidence type="ECO:0008006" key="11">
    <source>
        <dbReference type="Google" id="ProtNLM"/>
    </source>
</evidence>
<feature type="domain" description="Four-carbon acid sugar kinase nucleotide binding" evidence="8">
    <location>
        <begin position="247"/>
        <end position="412"/>
    </location>
</feature>
<dbReference type="EMBL" id="CP013659">
    <property type="protein sequence ID" value="ALS76437.1"/>
    <property type="molecule type" value="Genomic_DNA"/>
</dbReference>
<dbReference type="KEGG" id="prt:AUC31_15060"/>
<accession>A0A0U2ZGP3</accession>
<keyword evidence="6" id="KW-0119">Carbohydrate metabolism</keyword>
<evidence type="ECO:0000256" key="3">
    <source>
        <dbReference type="ARBA" id="ARBA00022741"/>
    </source>
</evidence>
<dbReference type="RefSeq" id="WP_058383139.1">
    <property type="nucleotide sequence ID" value="NZ_CP013659.2"/>
</dbReference>
<protein>
    <recommendedName>
        <fullName evidence="11">Hrp-dependent type III effector protein</fullName>
    </recommendedName>
</protein>
<evidence type="ECO:0000313" key="9">
    <source>
        <dbReference type="EMBL" id="ALS76437.1"/>
    </source>
</evidence>
<dbReference type="AlphaFoldDB" id="A0A0U2ZGP3"/>
<sequence>MAGKIGIIADDFTGANDSGVRLAQKGLRSKVMLTPPAHPVAEEPEIDVWVADTNSRSIASDQAYENVCSEIRNLKERGVTTFYKKIDSTLRGNVGKELKALQEEAELDVLLIAPAFPSMGRTVEDGHLYVYGQPVTETEFARDPKTPVLHDYIPDLLESEGVMVDVLDQVRLHGEAPELWIAQQVQNGVKWIVCDTLEEEDLAILASLEAKLDLHIGFAGSAGLINHLYTSAANNDEQLVEQKEKVLVVSGSLSKNTQSQVTKLSERPSTCMIEIDPLALLENPAGVKQSISKLDEAAGWDSAVIFVAASERNRDKVKAWANQHGETAETASTVIAQGLGSLVNAAMEKYPFDAVVMTGGDTAKAICNRLGILDMELKFEVEAGLPLGLAKWRDKEISVITKAGGFGNEDSLVHVVDYLKGAKTYDHQ</sequence>
<evidence type="ECO:0000256" key="1">
    <source>
        <dbReference type="ARBA" id="ARBA00005715"/>
    </source>
</evidence>
<evidence type="ECO:0000259" key="8">
    <source>
        <dbReference type="Pfam" id="PF17042"/>
    </source>
</evidence>
<evidence type="ECO:0000313" key="10">
    <source>
        <dbReference type="Proteomes" id="UP000067683"/>
    </source>
</evidence>
<evidence type="ECO:0000256" key="2">
    <source>
        <dbReference type="ARBA" id="ARBA00022679"/>
    </source>
</evidence>
<name>A0A0U2ZGP3_9BACL</name>
<dbReference type="InterPro" id="IPR042213">
    <property type="entry name" value="NBD_C_sf"/>
</dbReference>
<gene>
    <name evidence="9" type="ORF">AUC31_15060</name>
</gene>
<dbReference type="SUPFAM" id="SSF142764">
    <property type="entry name" value="YgbK-like"/>
    <property type="match status" value="1"/>
</dbReference>
<dbReference type="OrthoDB" id="9778478at2"/>
<dbReference type="InterPro" id="IPR037051">
    <property type="entry name" value="4-carb_acid_sugar_kinase_N_sf"/>
</dbReference>
<dbReference type="Pfam" id="PF17042">
    <property type="entry name" value="NBD_C"/>
    <property type="match status" value="1"/>
</dbReference>
<keyword evidence="4" id="KW-0418">Kinase</keyword>
<comment type="similarity">
    <text evidence="1">Belongs to the four-carbon acid sugar kinase family.</text>
</comment>
<proteinExistence type="inferred from homology"/>
<dbReference type="InterPro" id="IPR010737">
    <property type="entry name" value="4-carb_acid_sugar_kinase_N"/>
</dbReference>
<keyword evidence="2" id="KW-0808">Transferase</keyword>
<dbReference type="GO" id="GO:0005524">
    <property type="term" value="F:ATP binding"/>
    <property type="evidence" value="ECO:0007669"/>
    <property type="project" value="UniProtKB-KW"/>
</dbReference>
<keyword evidence="10" id="KW-1185">Reference proteome</keyword>
<reference evidence="9" key="1">
    <citation type="submission" date="2016-01" db="EMBL/GenBank/DDBJ databases">
        <title>Complete genome of Planococcus rifietoensis type strain M8.</title>
        <authorList>
            <person name="See-Too W.S."/>
        </authorList>
    </citation>
    <scope>NUCLEOTIDE SEQUENCE [LARGE SCALE GENOMIC DNA]</scope>
    <source>
        <strain evidence="9">M8</strain>
    </source>
</reference>
<keyword evidence="5" id="KW-0067">ATP-binding</keyword>
<evidence type="ECO:0000256" key="6">
    <source>
        <dbReference type="ARBA" id="ARBA00023277"/>
    </source>
</evidence>
<dbReference type="Gene3D" id="3.40.980.20">
    <property type="entry name" value="Four-carbon acid sugar kinase, nucleotide binding domain"/>
    <property type="match status" value="1"/>
</dbReference>